<protein>
    <recommendedName>
        <fullName evidence="3">DDE Tnp4 domain-containing protein</fullName>
    </recommendedName>
</protein>
<keyword evidence="2" id="KW-1185">Reference proteome</keyword>
<dbReference type="Proteomes" id="UP000246991">
    <property type="component" value="Unassembled WGS sequence"/>
</dbReference>
<dbReference type="STRING" id="42249.A0A317SV65"/>
<proteinExistence type="predicted"/>
<evidence type="ECO:0008006" key="3">
    <source>
        <dbReference type="Google" id="ProtNLM"/>
    </source>
</evidence>
<sequence length="115" mass="13666">NCIERIFGVLKKRFPILCLPNQHPYATQVKLPLALGGLYNFIIYQNGQKESEWWEHLVEEKDTNLERVGKKDRRADTMGEEEINRVDSVKDDGAMKEFRDKLAERMWIDYVNYMK</sequence>
<organism evidence="1 2">
    <name type="scientific">Tuber magnatum</name>
    <name type="common">white Piedmont truffle</name>
    <dbReference type="NCBI Taxonomy" id="42249"/>
    <lineage>
        <taxon>Eukaryota</taxon>
        <taxon>Fungi</taxon>
        <taxon>Dikarya</taxon>
        <taxon>Ascomycota</taxon>
        <taxon>Pezizomycotina</taxon>
        <taxon>Pezizomycetes</taxon>
        <taxon>Pezizales</taxon>
        <taxon>Tuberaceae</taxon>
        <taxon>Tuber</taxon>
    </lineage>
</organism>
<evidence type="ECO:0000313" key="2">
    <source>
        <dbReference type="Proteomes" id="UP000246991"/>
    </source>
</evidence>
<dbReference type="AlphaFoldDB" id="A0A317SV65"/>
<feature type="non-terminal residue" evidence="1">
    <location>
        <position position="1"/>
    </location>
</feature>
<comment type="caution">
    <text evidence="1">The sequence shown here is derived from an EMBL/GenBank/DDBJ whole genome shotgun (WGS) entry which is preliminary data.</text>
</comment>
<reference evidence="1 2" key="1">
    <citation type="submission" date="2018-03" db="EMBL/GenBank/DDBJ databases">
        <title>Genomes of Pezizomycetes fungi and the evolution of truffles.</title>
        <authorList>
            <person name="Murat C."/>
            <person name="Payen T."/>
            <person name="Noel B."/>
            <person name="Kuo A."/>
            <person name="Martin F.M."/>
        </authorList>
    </citation>
    <scope>NUCLEOTIDE SEQUENCE [LARGE SCALE GENOMIC DNA]</scope>
    <source>
        <strain evidence="1">091103-1</strain>
    </source>
</reference>
<dbReference type="OrthoDB" id="5423610at2759"/>
<gene>
    <name evidence="1" type="ORF">C7212DRAFT_200066</name>
</gene>
<name>A0A317SV65_9PEZI</name>
<dbReference type="EMBL" id="PYWC01000016">
    <property type="protein sequence ID" value="PWW78329.1"/>
    <property type="molecule type" value="Genomic_DNA"/>
</dbReference>
<accession>A0A317SV65</accession>
<evidence type="ECO:0000313" key="1">
    <source>
        <dbReference type="EMBL" id="PWW78329.1"/>
    </source>
</evidence>